<reference evidence="3 4" key="1">
    <citation type="submission" date="2024-01" db="EMBL/GenBank/DDBJ databases">
        <title>The genomes of 5 underutilized Papilionoideae crops provide insights into root nodulation and disease resistanc.</title>
        <authorList>
            <person name="Jiang F."/>
        </authorList>
    </citation>
    <scope>NUCLEOTIDE SEQUENCE [LARGE SCALE GENOMIC DNA]</scope>
    <source>
        <strain evidence="3">LVBAO_FW01</strain>
        <tissue evidence="3">Leaves</tissue>
    </source>
</reference>
<feature type="region of interest" description="Disordered" evidence="1">
    <location>
        <begin position="1"/>
        <end position="36"/>
    </location>
</feature>
<feature type="transmembrane region" description="Helical" evidence="2">
    <location>
        <begin position="111"/>
        <end position="133"/>
    </location>
</feature>
<protein>
    <submittedName>
        <fullName evidence="3">Uncharacterized protein</fullName>
    </submittedName>
</protein>
<evidence type="ECO:0000256" key="1">
    <source>
        <dbReference type="SAM" id="MobiDB-lite"/>
    </source>
</evidence>
<organism evidence="3 4">
    <name type="scientific">Canavalia gladiata</name>
    <name type="common">Sword bean</name>
    <name type="synonym">Dolichos gladiatus</name>
    <dbReference type="NCBI Taxonomy" id="3824"/>
    <lineage>
        <taxon>Eukaryota</taxon>
        <taxon>Viridiplantae</taxon>
        <taxon>Streptophyta</taxon>
        <taxon>Embryophyta</taxon>
        <taxon>Tracheophyta</taxon>
        <taxon>Spermatophyta</taxon>
        <taxon>Magnoliopsida</taxon>
        <taxon>eudicotyledons</taxon>
        <taxon>Gunneridae</taxon>
        <taxon>Pentapetalae</taxon>
        <taxon>rosids</taxon>
        <taxon>fabids</taxon>
        <taxon>Fabales</taxon>
        <taxon>Fabaceae</taxon>
        <taxon>Papilionoideae</taxon>
        <taxon>50 kb inversion clade</taxon>
        <taxon>NPAAA clade</taxon>
        <taxon>indigoferoid/millettioid clade</taxon>
        <taxon>Phaseoleae</taxon>
        <taxon>Canavalia</taxon>
    </lineage>
</organism>
<dbReference type="SUPFAM" id="SSF56655">
    <property type="entry name" value="Carbohydrate phosphatase"/>
    <property type="match status" value="1"/>
</dbReference>
<keyword evidence="4" id="KW-1185">Reference proteome</keyword>
<feature type="compositionally biased region" description="Basic and acidic residues" evidence="1">
    <location>
        <begin position="1"/>
        <end position="32"/>
    </location>
</feature>
<evidence type="ECO:0000313" key="3">
    <source>
        <dbReference type="EMBL" id="KAK7351880.1"/>
    </source>
</evidence>
<name>A0AAN9MBZ3_CANGL</name>
<evidence type="ECO:0000256" key="2">
    <source>
        <dbReference type="SAM" id="Phobius"/>
    </source>
</evidence>
<sequence>MQAETNTEHRTKEEKGKGKERRETEIRGKDQQKNGALSLGLGPYHSSDHLRFTTSPHLFIFGDAEEAFIRVRNKVKMPLYGCDCYAYALLSSGFVDLVVESSLKPYDFLHIYHIPSLLFFGAAFTAALTLVYFPESSLATTLFFA</sequence>
<evidence type="ECO:0000313" key="4">
    <source>
        <dbReference type="Proteomes" id="UP001367508"/>
    </source>
</evidence>
<dbReference type="AlphaFoldDB" id="A0AAN9MBZ3"/>
<comment type="caution">
    <text evidence="3">The sequence shown here is derived from an EMBL/GenBank/DDBJ whole genome shotgun (WGS) entry which is preliminary data.</text>
</comment>
<gene>
    <name evidence="3" type="ORF">VNO77_11628</name>
</gene>
<dbReference type="Gene3D" id="3.40.190.80">
    <property type="match status" value="1"/>
</dbReference>
<dbReference type="Proteomes" id="UP001367508">
    <property type="component" value="Unassembled WGS sequence"/>
</dbReference>
<accession>A0AAN9MBZ3</accession>
<keyword evidence="2" id="KW-1133">Transmembrane helix</keyword>
<proteinExistence type="predicted"/>
<dbReference type="EMBL" id="JAYMYQ010000002">
    <property type="protein sequence ID" value="KAK7351880.1"/>
    <property type="molecule type" value="Genomic_DNA"/>
</dbReference>
<keyword evidence="2" id="KW-0472">Membrane</keyword>
<feature type="transmembrane region" description="Helical" evidence="2">
    <location>
        <begin position="79"/>
        <end position="99"/>
    </location>
</feature>
<keyword evidence="2" id="KW-0812">Transmembrane</keyword>